<organism evidence="1 2">
    <name type="scientific">Gimesia benthica</name>
    <dbReference type="NCBI Taxonomy" id="2608982"/>
    <lineage>
        <taxon>Bacteria</taxon>
        <taxon>Pseudomonadati</taxon>
        <taxon>Planctomycetota</taxon>
        <taxon>Planctomycetia</taxon>
        <taxon>Planctomycetales</taxon>
        <taxon>Planctomycetaceae</taxon>
        <taxon>Gimesia</taxon>
    </lineage>
</organism>
<accession>A0A6I6AH69</accession>
<gene>
    <name evidence="1" type="ORF">F1728_17960</name>
</gene>
<proteinExistence type="predicted"/>
<name>A0A6I6AH69_9PLAN</name>
<evidence type="ECO:0000313" key="1">
    <source>
        <dbReference type="EMBL" id="QGQ24461.1"/>
    </source>
</evidence>
<dbReference type="EMBL" id="CP043930">
    <property type="protein sequence ID" value="QGQ24461.1"/>
    <property type="molecule type" value="Genomic_DNA"/>
</dbReference>
<sequence>MSEITVTQGGIINVHTIDTETITADITVDTTMVVIIVDTAVTGAVIIHPVSVSIMDGNPYL</sequence>
<dbReference type="AlphaFoldDB" id="A0A6I6AH69"/>
<dbReference type="Proteomes" id="UP000427281">
    <property type="component" value="Chromosome"/>
</dbReference>
<dbReference type="KEGG" id="gim:F1728_17960"/>
<keyword evidence="2" id="KW-1185">Reference proteome</keyword>
<reference evidence="1 2" key="1">
    <citation type="submission" date="2019-09" db="EMBL/GenBank/DDBJ databases">
        <title>Gimesia benthica sp. nov., a novel bacterium isolated from deep-sea water of the Northwest Indian Ocean.</title>
        <authorList>
            <person name="Dai X."/>
        </authorList>
    </citation>
    <scope>NUCLEOTIDE SEQUENCE [LARGE SCALE GENOMIC DNA]</scope>
    <source>
        <strain evidence="1 2">E7</strain>
    </source>
</reference>
<evidence type="ECO:0000313" key="2">
    <source>
        <dbReference type="Proteomes" id="UP000427281"/>
    </source>
</evidence>
<protein>
    <submittedName>
        <fullName evidence="1">Uncharacterized protein</fullName>
    </submittedName>
</protein>